<evidence type="ECO:0000256" key="3">
    <source>
        <dbReference type="ARBA" id="ARBA00023026"/>
    </source>
</evidence>
<feature type="compositionally biased region" description="Low complexity" evidence="4">
    <location>
        <begin position="696"/>
        <end position="710"/>
    </location>
</feature>
<evidence type="ECO:0000313" key="8">
    <source>
        <dbReference type="Proteomes" id="UP001629113"/>
    </source>
</evidence>
<evidence type="ECO:0000313" key="7">
    <source>
        <dbReference type="EMBL" id="KAL3421595.1"/>
    </source>
</evidence>
<evidence type="ECO:0000256" key="5">
    <source>
        <dbReference type="SAM" id="SignalP"/>
    </source>
</evidence>
<dbReference type="InterPro" id="IPR052210">
    <property type="entry name" value="LysM1-like"/>
</dbReference>
<dbReference type="PANTHER" id="PTHR34997:SF2">
    <property type="entry name" value="LYSM DOMAIN-CONTAINING PROTEIN-RELATED"/>
    <property type="match status" value="1"/>
</dbReference>
<proteinExistence type="predicted"/>
<organism evidence="7 8">
    <name type="scientific">Phlyctema vagabunda</name>
    <dbReference type="NCBI Taxonomy" id="108571"/>
    <lineage>
        <taxon>Eukaryota</taxon>
        <taxon>Fungi</taxon>
        <taxon>Dikarya</taxon>
        <taxon>Ascomycota</taxon>
        <taxon>Pezizomycotina</taxon>
        <taxon>Leotiomycetes</taxon>
        <taxon>Helotiales</taxon>
        <taxon>Dermateaceae</taxon>
        <taxon>Phlyctema</taxon>
    </lineage>
</organism>
<keyword evidence="8" id="KW-1185">Reference proteome</keyword>
<protein>
    <submittedName>
        <fullName evidence="7">LysM domain-containing protein</fullName>
    </submittedName>
</protein>
<feature type="region of interest" description="Disordered" evidence="4">
    <location>
        <begin position="696"/>
        <end position="720"/>
    </location>
</feature>
<dbReference type="Proteomes" id="UP001629113">
    <property type="component" value="Unassembled WGS sequence"/>
</dbReference>
<feature type="region of interest" description="Disordered" evidence="4">
    <location>
        <begin position="604"/>
        <end position="627"/>
    </location>
</feature>
<name>A0ABR4PE93_9HELO</name>
<feature type="chain" id="PRO_5046696270" evidence="5">
    <location>
        <begin position="21"/>
        <end position="857"/>
    </location>
</feature>
<dbReference type="SUPFAM" id="SSF54106">
    <property type="entry name" value="LysM domain"/>
    <property type="match status" value="1"/>
</dbReference>
<keyword evidence="3" id="KW-0843">Virulence</keyword>
<evidence type="ECO:0000256" key="2">
    <source>
        <dbReference type="ARBA" id="ARBA00022729"/>
    </source>
</evidence>
<evidence type="ECO:0000256" key="1">
    <source>
        <dbReference type="ARBA" id="ARBA00022669"/>
    </source>
</evidence>
<gene>
    <name evidence="7" type="ORF">PVAG01_08041</name>
</gene>
<dbReference type="SMART" id="SM00257">
    <property type="entry name" value="LysM"/>
    <property type="match status" value="5"/>
</dbReference>
<evidence type="ECO:0000256" key="4">
    <source>
        <dbReference type="SAM" id="MobiDB-lite"/>
    </source>
</evidence>
<feature type="domain" description="LysM" evidence="6">
    <location>
        <begin position="258"/>
        <end position="306"/>
    </location>
</feature>
<dbReference type="EMBL" id="JBFCZG010000006">
    <property type="protein sequence ID" value="KAL3421595.1"/>
    <property type="molecule type" value="Genomic_DNA"/>
</dbReference>
<comment type="caution">
    <text evidence="7">The sequence shown here is derived from an EMBL/GenBank/DDBJ whole genome shotgun (WGS) entry which is preliminary data.</text>
</comment>
<dbReference type="InterPro" id="IPR018392">
    <property type="entry name" value="LysM"/>
</dbReference>
<accession>A0ABR4PE93</accession>
<dbReference type="Gene3D" id="3.10.350.10">
    <property type="entry name" value="LysM domain"/>
    <property type="match status" value="6"/>
</dbReference>
<feature type="region of interest" description="Disordered" evidence="4">
    <location>
        <begin position="785"/>
        <end position="805"/>
    </location>
</feature>
<dbReference type="CDD" id="cd00118">
    <property type="entry name" value="LysM"/>
    <property type="match status" value="4"/>
</dbReference>
<feature type="domain" description="LysM" evidence="6">
    <location>
        <begin position="346"/>
        <end position="392"/>
    </location>
</feature>
<dbReference type="PROSITE" id="PS51782">
    <property type="entry name" value="LYSM"/>
    <property type="match status" value="5"/>
</dbReference>
<reference evidence="7 8" key="1">
    <citation type="submission" date="2024-06" db="EMBL/GenBank/DDBJ databases">
        <title>Complete genome of Phlyctema vagabunda strain 19-DSS-EL-015.</title>
        <authorList>
            <person name="Fiorenzani C."/>
        </authorList>
    </citation>
    <scope>NUCLEOTIDE SEQUENCE [LARGE SCALE GENOMIC DNA]</scope>
    <source>
        <strain evidence="7 8">19-DSS-EL-015</strain>
    </source>
</reference>
<feature type="domain" description="LysM" evidence="6">
    <location>
        <begin position="642"/>
        <end position="689"/>
    </location>
</feature>
<dbReference type="Pfam" id="PF01476">
    <property type="entry name" value="LysM"/>
    <property type="match status" value="4"/>
</dbReference>
<feature type="signal peptide" evidence="5">
    <location>
        <begin position="1"/>
        <end position="20"/>
    </location>
</feature>
<feature type="domain" description="LysM" evidence="6">
    <location>
        <begin position="208"/>
        <end position="253"/>
    </location>
</feature>
<keyword evidence="2 5" id="KW-0732">Signal</keyword>
<feature type="domain" description="LysM" evidence="6">
    <location>
        <begin position="729"/>
        <end position="776"/>
    </location>
</feature>
<dbReference type="PANTHER" id="PTHR34997">
    <property type="entry name" value="AM15"/>
    <property type="match status" value="1"/>
</dbReference>
<feature type="compositionally biased region" description="Low complexity" evidence="4">
    <location>
        <begin position="785"/>
        <end position="799"/>
    </location>
</feature>
<keyword evidence="1" id="KW-0147">Chitin-binding</keyword>
<dbReference type="InterPro" id="IPR036779">
    <property type="entry name" value="LysM_dom_sf"/>
</dbReference>
<sequence>MHLLSSSWIWATFLLRTSLGQDNTTAIDPDLYPGASQACLSSLSTSGINCNPLVYSLYSNYYTSLELDEVTDLCKDACYVDLQAHMASVTSACQGVQYYDESTGSYYPPNILDLQALSGFNQTCFKNNNGQFCETYFQNTTNQNACDYCWIKLKQEQLNTGLDGLDTDLASSFSALTKSCGSTQFATTTPTAVVLTTSVAPTPTCAGSKYTSKAGDTIYSVSLSQKIATDTLLNRNGLSYDQGSLATGTSLCIAATCDVYVLNTNETCNSIASAAGISTIQLQTWNTNINPLCNNLARFVNSTFCISNPAGNYTMPVNNIGAPTFVTTAAPEPTNVGQNTTTRCGRFYEVKSEETCQTISQKFSIPLDDFYFLNPEVNTNCTNLLADVSYCVQPVGYISTYPGYGGTTSSSIQPDTTKSVAYTPFSNIYANPTGTPIPLANGTRVDCVSYSYLLNNTVLDCWSWAAANGLSSDELVLWNPSLGNGTEENADATYNYPCTPAVSESYCVALAYATSTVTATTAPAPRASGEVKDCAAWFQVTADYTCDDMLGDTGMTIDEFYAMNPSVKNDCTGLNLGTYYCYESPSLNNNGDGTMTGPVGTVSATSTGTGSPTKTSAAGVTGTNGVVTPTPTQTGMVGNCNKFHFVTSADTGCYDLAAANNIALSDFYSWNPAIGNDCSHFITGVYVCVGTGSSNPPTTTSKPVTTTVPGNGISTPTPTQTGMTGNCNKFHFVTSSDTGCYDLAAANSISLDQFYSWNPAVGNDCSHFITGVYVCIGVIGTGSPTTTSNKPTSTSSGNGIVTPTPHQPNMVGNCKKFDETKASNDYCYDISSRNSISVDDFEKWNPGSDPEIFTKLP</sequence>
<evidence type="ECO:0000259" key="6">
    <source>
        <dbReference type="PROSITE" id="PS51782"/>
    </source>
</evidence>